<name>A0ABS9CPT4_9FIRM</name>
<dbReference type="NCBIfam" id="TIGR01547">
    <property type="entry name" value="phage_term_2"/>
    <property type="match status" value="1"/>
</dbReference>
<sequence length="414" mass="46846">MQALCWWGEKSPYRNKNAIICDGAVRSGKTVCMGLSFFLWAMARFSGVSFAVCGKTIRSVRRNVIAELLPQLRHMGFSAQVRYSENKLTLRYRGIENRFYLFGGKDESSAALIQGMTLGGILFDEAALMPRSFVEQGIARCSLPGAKLWFNCNPEHPQHWFYREWILKAESRGALYLHFTMEDNPSLSAAVRARYRRMFTGAFYSRFIEGKWTAATGLVYPFAQELLCDAPAGPFERFGVSIDYGTVNPTSMGLWGCLDGVWYRIDEYYYDARAEGIRRTDEEHFRGFQQLLAGRTPETVVCDPSAASFIELLRSRGYAVTPAKNDVLNGIRQTATALRTGRIKIAACCADTVREFSLYRWADDGVRDVPVKENDHAMDDIRYFVSTVLTVQEAFACAVERRGDGEKGESIWDF</sequence>
<dbReference type="Proteomes" id="UP001299220">
    <property type="component" value="Unassembled WGS sequence"/>
</dbReference>
<protein>
    <submittedName>
        <fullName evidence="1">PBSX family phage terminase large subunit</fullName>
    </submittedName>
</protein>
<evidence type="ECO:0000313" key="1">
    <source>
        <dbReference type="EMBL" id="MCF2653158.1"/>
    </source>
</evidence>
<dbReference type="Gene3D" id="3.40.50.300">
    <property type="entry name" value="P-loop containing nucleotide triphosphate hydrolases"/>
    <property type="match status" value="1"/>
</dbReference>
<gene>
    <name evidence="1" type="ORF">JQM67_11155</name>
</gene>
<organism evidence="1 2">
    <name type="scientific">Anaeromassilibacillus senegalensis</name>
    <dbReference type="NCBI Taxonomy" id="1673717"/>
    <lineage>
        <taxon>Bacteria</taxon>
        <taxon>Bacillati</taxon>
        <taxon>Bacillota</taxon>
        <taxon>Clostridia</taxon>
        <taxon>Eubacteriales</taxon>
        <taxon>Acutalibacteraceae</taxon>
        <taxon>Anaeromassilibacillus</taxon>
    </lineage>
</organism>
<dbReference type="InterPro" id="IPR006437">
    <property type="entry name" value="Phage_terminase_lsu"/>
</dbReference>
<dbReference type="Pfam" id="PF03237">
    <property type="entry name" value="Terminase_6N"/>
    <property type="match status" value="1"/>
</dbReference>
<comment type="caution">
    <text evidence="1">The sequence shown here is derived from an EMBL/GenBank/DDBJ whole genome shotgun (WGS) entry which is preliminary data.</text>
</comment>
<dbReference type="EMBL" id="JAFBIT010000003">
    <property type="protein sequence ID" value="MCF2653158.1"/>
    <property type="molecule type" value="Genomic_DNA"/>
</dbReference>
<keyword evidence="2" id="KW-1185">Reference proteome</keyword>
<dbReference type="InterPro" id="IPR027417">
    <property type="entry name" value="P-loop_NTPase"/>
</dbReference>
<dbReference type="Gene3D" id="3.30.420.280">
    <property type="match status" value="1"/>
</dbReference>
<accession>A0ABS9CPT4</accession>
<dbReference type="RefSeq" id="WP_235324319.1">
    <property type="nucleotide sequence ID" value="NZ_JAFBIT010000003.1"/>
</dbReference>
<evidence type="ECO:0000313" key="2">
    <source>
        <dbReference type="Proteomes" id="UP001299220"/>
    </source>
</evidence>
<reference evidence="1 2" key="1">
    <citation type="submission" date="2020-12" db="EMBL/GenBank/DDBJ databases">
        <title>Whole genome sequences of gut porcine anaerobes.</title>
        <authorList>
            <person name="Kubasova T."/>
            <person name="Jahodarova E."/>
            <person name="Rychlik I."/>
        </authorList>
    </citation>
    <scope>NUCLEOTIDE SEQUENCE [LARGE SCALE GENOMIC DNA]</scope>
    <source>
        <strain evidence="1 2">An867</strain>
    </source>
</reference>
<proteinExistence type="predicted"/>